<dbReference type="PROSITE" id="PS00141">
    <property type="entry name" value="ASP_PROTEASE"/>
    <property type="match status" value="1"/>
</dbReference>
<evidence type="ECO:0000256" key="3">
    <source>
        <dbReference type="ARBA" id="ARBA00007447"/>
    </source>
</evidence>
<evidence type="ECO:0000256" key="12">
    <source>
        <dbReference type="PIRSR" id="PIRSR601461-1"/>
    </source>
</evidence>
<evidence type="ECO:0000256" key="2">
    <source>
        <dbReference type="ARBA" id="ARBA00004613"/>
    </source>
</evidence>
<feature type="active site" evidence="12">
    <location>
        <position position="103"/>
    </location>
</feature>
<dbReference type="EMBL" id="PYFQ01000001">
    <property type="protein sequence ID" value="PSK41648.1"/>
    <property type="molecule type" value="Genomic_DNA"/>
</dbReference>
<gene>
    <name evidence="16" type="ORF">C7M61_001335</name>
</gene>
<dbReference type="GO" id="GO:0006508">
    <property type="term" value="P:proteolysis"/>
    <property type="evidence" value="ECO:0007669"/>
    <property type="project" value="UniProtKB-KW"/>
</dbReference>
<dbReference type="Proteomes" id="UP000241107">
    <property type="component" value="Unassembled WGS sequence"/>
</dbReference>
<reference evidence="16 17" key="1">
    <citation type="submission" date="2018-03" db="EMBL/GenBank/DDBJ databases">
        <title>Candida pseudohaemulonii genome assembly and annotation.</title>
        <authorList>
            <person name="Munoz J.F."/>
            <person name="Gade L.G."/>
            <person name="Chow N.A."/>
            <person name="Litvintseva A.P."/>
            <person name="Loparev V.N."/>
            <person name="Cuomo C.A."/>
        </authorList>
    </citation>
    <scope>NUCLEOTIDE SEQUENCE [LARGE SCALE GENOMIC DNA]</scope>
    <source>
        <strain evidence="16 17">B12108</strain>
    </source>
</reference>
<dbReference type="InterPro" id="IPR001969">
    <property type="entry name" value="Aspartic_peptidase_AS"/>
</dbReference>
<dbReference type="PANTHER" id="PTHR47966">
    <property type="entry name" value="BETA-SITE APP-CLEAVING ENZYME, ISOFORM A-RELATED"/>
    <property type="match status" value="1"/>
</dbReference>
<feature type="active site" evidence="12">
    <location>
        <position position="280"/>
    </location>
</feature>
<comment type="subcellular location">
    <subcellularLocation>
        <location evidence="2">Secreted</location>
    </subcellularLocation>
</comment>
<keyword evidence="17" id="KW-1185">Reference proteome</keyword>
<evidence type="ECO:0000256" key="6">
    <source>
        <dbReference type="ARBA" id="ARBA00022670"/>
    </source>
</evidence>
<keyword evidence="9 13" id="KW-0378">Hydrolase</keyword>
<evidence type="ECO:0000256" key="4">
    <source>
        <dbReference type="ARBA" id="ARBA00013207"/>
    </source>
</evidence>
<name>A0A2P7Z0C4_9ASCO</name>
<dbReference type="Gene3D" id="2.40.70.10">
    <property type="entry name" value="Acid Proteases"/>
    <property type="match status" value="2"/>
</dbReference>
<evidence type="ECO:0000313" key="16">
    <source>
        <dbReference type="EMBL" id="PSK41648.1"/>
    </source>
</evidence>
<feature type="chain" id="PRO_5015129568" description="candidapepsin" evidence="14">
    <location>
        <begin position="18"/>
        <end position="400"/>
    </location>
</feature>
<dbReference type="PROSITE" id="PS51767">
    <property type="entry name" value="PEPTIDASE_A1"/>
    <property type="match status" value="1"/>
</dbReference>
<dbReference type="InterPro" id="IPR021109">
    <property type="entry name" value="Peptidase_aspartic_dom_sf"/>
</dbReference>
<evidence type="ECO:0000256" key="14">
    <source>
        <dbReference type="SAM" id="SignalP"/>
    </source>
</evidence>
<comment type="similarity">
    <text evidence="3 13">Belongs to the peptidase A1 family.</text>
</comment>
<evidence type="ECO:0000256" key="7">
    <source>
        <dbReference type="ARBA" id="ARBA00022729"/>
    </source>
</evidence>
<keyword evidence="10" id="KW-0865">Zymogen</keyword>
<organism evidence="16 17">
    <name type="scientific">Candidozyma pseudohaemuli</name>
    <dbReference type="NCBI Taxonomy" id="418784"/>
    <lineage>
        <taxon>Eukaryota</taxon>
        <taxon>Fungi</taxon>
        <taxon>Dikarya</taxon>
        <taxon>Ascomycota</taxon>
        <taxon>Saccharomycotina</taxon>
        <taxon>Pichiomycetes</taxon>
        <taxon>Metschnikowiaceae</taxon>
        <taxon>Candidozyma</taxon>
    </lineage>
</organism>
<evidence type="ECO:0000313" key="17">
    <source>
        <dbReference type="Proteomes" id="UP000241107"/>
    </source>
</evidence>
<comment type="catalytic activity">
    <reaction evidence="1">
        <text>Preferential cleavage at the carboxyl of hydrophobic amino acids, but fails to cleave 15-Leu-|-Tyr-16, 16-Tyr-|-Leu-17 and 24-Phe-|-Phe-25 of insulin B chain. Activates trypsinogen, and degrades keratin.</text>
        <dbReference type="EC" id="3.4.23.24"/>
    </reaction>
</comment>
<feature type="signal peptide" evidence="14">
    <location>
        <begin position="1"/>
        <end position="17"/>
    </location>
</feature>
<dbReference type="SUPFAM" id="SSF50630">
    <property type="entry name" value="Acid proteases"/>
    <property type="match status" value="1"/>
</dbReference>
<feature type="domain" description="Peptidase A1" evidence="15">
    <location>
        <begin position="85"/>
        <end position="387"/>
    </location>
</feature>
<dbReference type="EC" id="3.4.23.24" evidence="4"/>
<evidence type="ECO:0000256" key="13">
    <source>
        <dbReference type="RuleBase" id="RU000454"/>
    </source>
</evidence>
<evidence type="ECO:0000256" key="8">
    <source>
        <dbReference type="ARBA" id="ARBA00022750"/>
    </source>
</evidence>
<keyword evidence="6 13" id="KW-0645">Protease</keyword>
<dbReference type="GeneID" id="36564725"/>
<evidence type="ECO:0000256" key="9">
    <source>
        <dbReference type="ARBA" id="ARBA00022801"/>
    </source>
</evidence>
<evidence type="ECO:0000256" key="1">
    <source>
        <dbReference type="ARBA" id="ARBA00001675"/>
    </source>
</evidence>
<dbReference type="PANTHER" id="PTHR47966:SF65">
    <property type="entry name" value="ASPARTIC-TYPE ENDOPEPTIDASE"/>
    <property type="match status" value="1"/>
</dbReference>
<dbReference type="RefSeq" id="XP_024716347.1">
    <property type="nucleotide sequence ID" value="XM_024856748.1"/>
</dbReference>
<sequence length="400" mass="42927">MLSFFTIFTIATSLVSGLAIPHQDGSHEDIAKRGPSPLKLDFDVVKDTSKNSTLYHPERYFNSAKSKFHKRATPVAITDDKDISYILDVYLGSQQEKVTVLLDTGSSDLWVFGPGVSGAQGGTFDPSKSSDDTSTGEGFDISYLDGSSALGSYYKDDFSFSLGLTLVLDFQFAVVNQANADSTGILGIADKNQESGLSQYDNLPWALLKAAVTPKASYSLFLGSEQEGKGTVIFGGIDTDKYEGELQKYSLPDNSFLGLTVESADVGGKTIQLGQQFVFDSGTSWNLWPDQLLDSVASALGSTGEDQGVYLVDCNQPSDKSITFNLGKNSVSVPYSDLIINVGSDSEPQCAIGAEGYFGEGPFILGDVFLRSAYVYYDLTDHTISIAQAKYSSSSNIISA</sequence>
<dbReference type="PRINTS" id="PR00792">
    <property type="entry name" value="PEPSIN"/>
</dbReference>
<keyword evidence="7 14" id="KW-0732">Signal</keyword>
<protein>
    <recommendedName>
        <fullName evidence="4">candidapepsin</fullName>
        <ecNumber evidence="4">3.4.23.24</ecNumber>
    </recommendedName>
</protein>
<dbReference type="GO" id="GO:0005576">
    <property type="term" value="C:extracellular region"/>
    <property type="evidence" value="ECO:0007669"/>
    <property type="project" value="UniProtKB-SubCell"/>
</dbReference>
<dbReference type="InterPro" id="IPR033121">
    <property type="entry name" value="PEPTIDASE_A1"/>
</dbReference>
<evidence type="ECO:0000256" key="10">
    <source>
        <dbReference type="ARBA" id="ARBA00023145"/>
    </source>
</evidence>
<dbReference type="GO" id="GO:0004190">
    <property type="term" value="F:aspartic-type endopeptidase activity"/>
    <property type="evidence" value="ECO:0007669"/>
    <property type="project" value="UniProtKB-KW"/>
</dbReference>
<dbReference type="InterPro" id="IPR001461">
    <property type="entry name" value="Aspartic_peptidase_A1"/>
</dbReference>
<dbReference type="VEuPathDB" id="FungiDB:C7M61_001335"/>
<evidence type="ECO:0000256" key="5">
    <source>
        <dbReference type="ARBA" id="ARBA00022525"/>
    </source>
</evidence>
<dbReference type="InterPro" id="IPR033876">
    <property type="entry name" value="SAP-like"/>
</dbReference>
<dbReference type="OrthoDB" id="771136at2759"/>
<dbReference type="STRING" id="418784.A0A2P7Z0C4"/>
<proteinExistence type="inferred from homology"/>
<keyword evidence="8 13" id="KW-0064">Aspartyl protease</keyword>
<evidence type="ECO:0000256" key="11">
    <source>
        <dbReference type="ARBA" id="ARBA00023157"/>
    </source>
</evidence>
<keyword evidence="11" id="KW-1015">Disulfide bond</keyword>
<dbReference type="CDD" id="cd05474">
    <property type="entry name" value="SAP_like"/>
    <property type="match status" value="1"/>
</dbReference>
<dbReference type="Pfam" id="PF00026">
    <property type="entry name" value="Asp"/>
    <property type="match status" value="1"/>
</dbReference>
<accession>A0A2P7Z0C4</accession>
<keyword evidence="5" id="KW-0964">Secreted</keyword>
<comment type="caution">
    <text evidence="16">The sequence shown here is derived from an EMBL/GenBank/DDBJ whole genome shotgun (WGS) entry which is preliminary data.</text>
</comment>
<dbReference type="AlphaFoldDB" id="A0A2P7Z0C4"/>
<evidence type="ECO:0000259" key="15">
    <source>
        <dbReference type="PROSITE" id="PS51767"/>
    </source>
</evidence>